<dbReference type="RefSeq" id="WP_289349293.1">
    <property type="nucleotide sequence ID" value="NZ_JAUCFI010000003.1"/>
</dbReference>
<name>A0AAJ1QKJ9_9BACI</name>
<evidence type="ECO:0000256" key="1">
    <source>
        <dbReference type="SAM" id="MobiDB-lite"/>
    </source>
</evidence>
<evidence type="ECO:0000313" key="3">
    <source>
        <dbReference type="Proteomes" id="UP001238973"/>
    </source>
</evidence>
<protein>
    <submittedName>
        <fullName evidence="2">Uncharacterized protein</fullName>
    </submittedName>
</protein>
<evidence type="ECO:0000313" key="2">
    <source>
        <dbReference type="EMBL" id="MDM5283121.1"/>
    </source>
</evidence>
<dbReference type="Proteomes" id="UP001238973">
    <property type="component" value="Unassembled WGS sequence"/>
</dbReference>
<feature type="region of interest" description="Disordered" evidence="1">
    <location>
        <begin position="205"/>
        <end position="226"/>
    </location>
</feature>
<dbReference type="EMBL" id="JAUCFI010000003">
    <property type="protein sequence ID" value="MDM5283121.1"/>
    <property type="molecule type" value="Genomic_DNA"/>
</dbReference>
<reference evidence="2" key="1">
    <citation type="submission" date="2023-06" db="EMBL/GenBank/DDBJ databases">
        <title>Comparative genomics of Bacillaceae isolates and their secondary metabolite potential.</title>
        <authorList>
            <person name="Song L."/>
            <person name="Nielsen L.J."/>
            <person name="Mohite O."/>
            <person name="Xu X."/>
            <person name="Weber T."/>
            <person name="Kovacs A.T."/>
        </authorList>
    </citation>
    <scope>NUCLEOTIDE SEQUENCE</scope>
    <source>
        <strain evidence="2">G1S1</strain>
    </source>
</reference>
<dbReference type="AlphaFoldDB" id="A0AAJ1QKJ9"/>
<feature type="compositionally biased region" description="Basic and acidic residues" evidence="1">
    <location>
        <begin position="205"/>
        <end position="215"/>
    </location>
</feature>
<accession>A0AAJ1QKJ9</accession>
<proteinExistence type="predicted"/>
<organism evidence="2 3">
    <name type="scientific">Peribacillus frigoritolerans</name>
    <dbReference type="NCBI Taxonomy" id="450367"/>
    <lineage>
        <taxon>Bacteria</taxon>
        <taxon>Bacillati</taxon>
        <taxon>Bacillota</taxon>
        <taxon>Bacilli</taxon>
        <taxon>Bacillales</taxon>
        <taxon>Bacillaceae</taxon>
        <taxon>Peribacillus</taxon>
    </lineage>
</organism>
<comment type="caution">
    <text evidence="2">The sequence shown here is derived from an EMBL/GenBank/DDBJ whole genome shotgun (WGS) entry which is preliminary data.</text>
</comment>
<gene>
    <name evidence="2" type="ORF">QUF85_07380</name>
</gene>
<sequence length="301" mass="34775">MRKSAVEVSKFIVAIGRGQSEPPELGKNRNKTDIVKTEDDSVVAKRCRVCGEVKLRADMSKVNSIDKMGSKCKECINNRYVKIPYQDIIGGVEVVGTLTKNQRGTDIIQAASGEVIAKRCSKCGEMKVREDMEKLTRTNDEMNSSCKQCAYQRTSSWSKVNSEKVREYSMNYRKRNPEKVREAGRNRYKQNLERFRERARKFREQNLEKERERQRVSRQKRYNEDPTPFKVVQVNRRAMKAALPDTLTTEQYNQNVSFFDGCCTLTGEILTKKPIRWNMLCLWLSVMVAQPPSIATRCEST</sequence>